<dbReference type="Proteomes" id="UP001384579">
    <property type="component" value="Unassembled WGS sequence"/>
</dbReference>
<evidence type="ECO:0000313" key="2">
    <source>
        <dbReference type="Proteomes" id="UP001384579"/>
    </source>
</evidence>
<protein>
    <submittedName>
        <fullName evidence="1">Uncharacterized protein</fullName>
    </submittedName>
</protein>
<reference evidence="1 2" key="1">
    <citation type="journal article" date="2020" name="Harmful Algae">
        <title>Molecular and morphological characterization of a novel dihydroanatoxin-a producing Microcoleus species (cyanobacteria) from the Russian River, California, USA.</title>
        <authorList>
            <person name="Conklin K.Y."/>
            <person name="Stancheva R."/>
            <person name="Otten T.G."/>
            <person name="Fadness R."/>
            <person name="Boyer G.L."/>
            <person name="Read B."/>
            <person name="Zhang X."/>
            <person name="Sheath R.G."/>
        </authorList>
    </citation>
    <scope>NUCLEOTIDE SEQUENCE [LARGE SCALE GENOMIC DNA]</scope>
    <source>
        <strain evidence="1 2">PTRS2</strain>
    </source>
</reference>
<dbReference type="EMBL" id="JBBLXS010000985">
    <property type="protein sequence ID" value="MEK0189154.1"/>
    <property type="molecule type" value="Genomic_DNA"/>
</dbReference>
<sequence>MSWWETGIAIAISIVSKGRWNLTGAIALFEINLIPIANSAHPER</sequence>
<proteinExistence type="predicted"/>
<gene>
    <name evidence="1" type="ORF">WMG39_30540</name>
</gene>
<evidence type="ECO:0000313" key="1">
    <source>
        <dbReference type="EMBL" id="MEK0189154.1"/>
    </source>
</evidence>
<accession>A0ABU8YXI2</accession>
<organism evidence="1 2">
    <name type="scientific">Microcoleus anatoxicus PTRS2</name>
    <dbReference type="NCBI Taxonomy" id="2705321"/>
    <lineage>
        <taxon>Bacteria</taxon>
        <taxon>Bacillati</taxon>
        <taxon>Cyanobacteriota</taxon>
        <taxon>Cyanophyceae</taxon>
        <taxon>Oscillatoriophycideae</taxon>
        <taxon>Oscillatoriales</taxon>
        <taxon>Microcoleaceae</taxon>
        <taxon>Microcoleus</taxon>
        <taxon>Microcoleus anatoxicus</taxon>
    </lineage>
</organism>
<name>A0ABU8YXI2_9CYAN</name>
<keyword evidence="2" id="KW-1185">Reference proteome</keyword>
<comment type="caution">
    <text evidence="1">The sequence shown here is derived from an EMBL/GenBank/DDBJ whole genome shotgun (WGS) entry which is preliminary data.</text>
</comment>
<dbReference type="RefSeq" id="WP_340526422.1">
    <property type="nucleotide sequence ID" value="NZ_JBBLXS010000985.1"/>
</dbReference>